<dbReference type="RefSeq" id="WP_091220340.1">
    <property type="nucleotide sequence ID" value="NZ_FOCL01000016.1"/>
</dbReference>
<dbReference type="STRING" id="551995.SAMN05192574_11616"/>
<dbReference type="InterPro" id="IPR007899">
    <property type="entry name" value="CHAD_dom"/>
</dbReference>
<dbReference type="OrthoDB" id="773317at2"/>
<accession>A0A1H8TLF1</accession>
<dbReference type="InterPro" id="IPR038186">
    <property type="entry name" value="CHAD_dom_sf"/>
</dbReference>
<gene>
    <name evidence="2" type="ORF">SAMN05192574_11616</name>
</gene>
<dbReference type="SMART" id="SM00880">
    <property type="entry name" value="CHAD"/>
    <property type="match status" value="1"/>
</dbReference>
<dbReference type="Pfam" id="PF05235">
    <property type="entry name" value="CHAD"/>
    <property type="match status" value="1"/>
</dbReference>
<evidence type="ECO:0000313" key="2">
    <source>
        <dbReference type="EMBL" id="SEO91308.1"/>
    </source>
</evidence>
<evidence type="ECO:0000259" key="1">
    <source>
        <dbReference type="SMART" id="SM00880"/>
    </source>
</evidence>
<dbReference type="Proteomes" id="UP000198942">
    <property type="component" value="Unassembled WGS sequence"/>
</dbReference>
<keyword evidence="3" id="KW-1185">Reference proteome</keyword>
<dbReference type="PANTHER" id="PTHR39339">
    <property type="entry name" value="SLR1444 PROTEIN"/>
    <property type="match status" value="1"/>
</dbReference>
<proteinExistence type="predicted"/>
<name>A0A1H8TLF1_9SPHI</name>
<dbReference type="EMBL" id="FOCL01000016">
    <property type="protein sequence ID" value="SEO91308.1"/>
    <property type="molecule type" value="Genomic_DNA"/>
</dbReference>
<evidence type="ECO:0000313" key="3">
    <source>
        <dbReference type="Proteomes" id="UP000198942"/>
    </source>
</evidence>
<organism evidence="2 3">
    <name type="scientific">Mucilaginibacter gossypiicola</name>
    <dbReference type="NCBI Taxonomy" id="551995"/>
    <lineage>
        <taxon>Bacteria</taxon>
        <taxon>Pseudomonadati</taxon>
        <taxon>Bacteroidota</taxon>
        <taxon>Sphingobacteriia</taxon>
        <taxon>Sphingobacteriales</taxon>
        <taxon>Sphingobacteriaceae</taxon>
        <taxon>Mucilaginibacter</taxon>
    </lineage>
</organism>
<sequence length="263" mass="30604">MKKETERKYVMKIWRSMKRHLRSFIKNGEQEDLHHFRTGVKKLRALLILADSAEKSPGLEKRFKPVRKIFKQAGEIRNAYINQELGKAVGENTDFMREQQQIMETATLAFNADKDQHRLRLRKTRRSILKRIRSVSKLHLTLYYYQQLESIATALNQLRFDESLHTCRKQLKVLLYNYTLAGPELEISFNEAYIDQVQEAIGNWHDNQLALELFATGETGSSDGIANGLKKQSARLKKQLTLLTRNFQEQATTVTELPIPQVD</sequence>
<protein>
    <submittedName>
        <fullName evidence="2">CHAD domain-containing protein</fullName>
    </submittedName>
</protein>
<dbReference type="Gene3D" id="1.40.20.10">
    <property type="entry name" value="CHAD domain"/>
    <property type="match status" value="1"/>
</dbReference>
<reference evidence="3" key="1">
    <citation type="submission" date="2016-10" db="EMBL/GenBank/DDBJ databases">
        <authorList>
            <person name="Varghese N."/>
            <person name="Submissions S."/>
        </authorList>
    </citation>
    <scope>NUCLEOTIDE SEQUENCE [LARGE SCALE GENOMIC DNA]</scope>
    <source>
        <strain evidence="3">Gh-48</strain>
    </source>
</reference>
<feature type="domain" description="CHAD" evidence="1">
    <location>
        <begin position="9"/>
        <end position="243"/>
    </location>
</feature>
<dbReference type="PANTHER" id="PTHR39339:SF1">
    <property type="entry name" value="CHAD DOMAIN-CONTAINING PROTEIN"/>
    <property type="match status" value="1"/>
</dbReference>
<dbReference type="AlphaFoldDB" id="A0A1H8TLF1"/>